<name>K9YLM1_CYASC</name>
<dbReference type="eggNOG" id="ENOG502ZRQA">
    <property type="taxonomic scope" value="Bacteria"/>
</dbReference>
<sequence>MITVDLSPNIENRYKVLAVALGKKEDDLLQEAIISYLEDLEDIRDAENRLSNPESYITLDELEQSLDSGLFSSGT</sequence>
<keyword evidence="2" id="KW-1185">Reference proteome</keyword>
<organism evidence="1 2">
    <name type="scientific">Cyanobacterium stanieri (strain ATCC 29140 / PCC 7202)</name>
    <dbReference type="NCBI Taxonomy" id="292563"/>
    <lineage>
        <taxon>Bacteria</taxon>
        <taxon>Bacillati</taxon>
        <taxon>Cyanobacteriota</taxon>
        <taxon>Cyanophyceae</taxon>
        <taxon>Oscillatoriophycideae</taxon>
        <taxon>Chroococcales</taxon>
        <taxon>Geminocystaceae</taxon>
        <taxon>Cyanobacterium</taxon>
    </lineage>
</organism>
<gene>
    <name evidence="1" type="ordered locus">Cyast_1330</name>
</gene>
<dbReference type="SUPFAM" id="SSF47598">
    <property type="entry name" value="Ribbon-helix-helix"/>
    <property type="match status" value="1"/>
</dbReference>
<dbReference type="EMBL" id="CP003940">
    <property type="protein sequence ID" value="AFZ47295.1"/>
    <property type="molecule type" value="Genomic_DNA"/>
</dbReference>
<dbReference type="AlphaFoldDB" id="K9YLM1"/>
<dbReference type="BioCyc" id="CSTA292563:G1353-1343-MONOMER"/>
<dbReference type="GO" id="GO:0006355">
    <property type="term" value="P:regulation of DNA-templated transcription"/>
    <property type="evidence" value="ECO:0007669"/>
    <property type="project" value="InterPro"/>
</dbReference>
<dbReference type="GO" id="GO:0003677">
    <property type="term" value="F:DNA binding"/>
    <property type="evidence" value="ECO:0007669"/>
    <property type="project" value="UniProtKB-KW"/>
</dbReference>
<accession>K9YLM1</accession>
<dbReference type="Proteomes" id="UP000010483">
    <property type="component" value="Chromosome"/>
</dbReference>
<dbReference type="KEGG" id="csn:Cyast_1330"/>
<reference evidence="2" key="1">
    <citation type="journal article" date="2013" name="Proc. Natl. Acad. Sci. U.S.A.">
        <title>Improving the coverage of the cyanobacterial phylum using diversity-driven genome sequencing.</title>
        <authorList>
            <person name="Shih P.M."/>
            <person name="Wu D."/>
            <person name="Latifi A."/>
            <person name="Axen S.D."/>
            <person name="Fewer D.P."/>
            <person name="Talla E."/>
            <person name="Calteau A."/>
            <person name="Cai F."/>
            <person name="Tandeau de Marsac N."/>
            <person name="Rippka R."/>
            <person name="Herdman M."/>
            <person name="Sivonen K."/>
            <person name="Coursin T."/>
            <person name="Laurent T."/>
            <person name="Goodwin L."/>
            <person name="Nolan M."/>
            <person name="Davenport K.W."/>
            <person name="Han C.S."/>
            <person name="Rubin E.M."/>
            <person name="Eisen J.A."/>
            <person name="Woyke T."/>
            <person name="Gugger M."/>
            <person name="Kerfeld C.A."/>
        </authorList>
    </citation>
    <scope>NUCLEOTIDE SEQUENCE [LARGE SCALE GENOMIC DNA]</scope>
    <source>
        <strain evidence="2">ATCC 29140 / PCC 7202</strain>
    </source>
</reference>
<dbReference type="InterPro" id="IPR010985">
    <property type="entry name" value="Ribbon_hlx_hlx"/>
</dbReference>
<dbReference type="HOGENOM" id="CLU_2664990_0_0_3"/>
<keyword evidence="1" id="KW-0238">DNA-binding</keyword>
<proteinExistence type="predicted"/>
<dbReference type="STRING" id="292563.Cyast_1330"/>
<protein>
    <submittedName>
        <fullName evidence="1">CopG domain protein DNA-binding domain protein</fullName>
    </submittedName>
</protein>
<evidence type="ECO:0000313" key="1">
    <source>
        <dbReference type="EMBL" id="AFZ47295.1"/>
    </source>
</evidence>
<evidence type="ECO:0000313" key="2">
    <source>
        <dbReference type="Proteomes" id="UP000010483"/>
    </source>
</evidence>